<gene>
    <name evidence="1" type="ORF">MKW98_002709</name>
</gene>
<reference evidence="1" key="1">
    <citation type="submission" date="2022-04" db="EMBL/GenBank/DDBJ databases">
        <title>A functionally conserved STORR gene fusion in Papaver species that diverged 16.8 million years ago.</title>
        <authorList>
            <person name="Catania T."/>
        </authorList>
    </citation>
    <scope>NUCLEOTIDE SEQUENCE</scope>
    <source>
        <strain evidence="1">S-188037</strain>
    </source>
</reference>
<sequence>MPLQLVTEEETIEIRFAGPSNSSETIVKKLLKQIQLIGFMETNTGKIDGRQLFRIDEHNACGVNLSSLWMLKNRRSRRQRS</sequence>
<protein>
    <submittedName>
        <fullName evidence="1">Uncharacterized protein</fullName>
    </submittedName>
</protein>
<organism evidence="1 2">
    <name type="scientific">Papaver atlanticum</name>
    <dbReference type="NCBI Taxonomy" id="357466"/>
    <lineage>
        <taxon>Eukaryota</taxon>
        <taxon>Viridiplantae</taxon>
        <taxon>Streptophyta</taxon>
        <taxon>Embryophyta</taxon>
        <taxon>Tracheophyta</taxon>
        <taxon>Spermatophyta</taxon>
        <taxon>Magnoliopsida</taxon>
        <taxon>Ranunculales</taxon>
        <taxon>Papaveraceae</taxon>
        <taxon>Papaveroideae</taxon>
        <taxon>Papaver</taxon>
    </lineage>
</organism>
<comment type="caution">
    <text evidence="1">The sequence shown here is derived from an EMBL/GenBank/DDBJ whole genome shotgun (WGS) entry which is preliminary data.</text>
</comment>
<dbReference type="Proteomes" id="UP001202328">
    <property type="component" value="Unassembled WGS sequence"/>
</dbReference>
<keyword evidence="2" id="KW-1185">Reference proteome</keyword>
<dbReference type="EMBL" id="JAJJMB010012161">
    <property type="protein sequence ID" value="KAI3885317.1"/>
    <property type="molecule type" value="Genomic_DNA"/>
</dbReference>
<dbReference type="AlphaFoldDB" id="A0AAD4XAQ2"/>
<evidence type="ECO:0000313" key="2">
    <source>
        <dbReference type="Proteomes" id="UP001202328"/>
    </source>
</evidence>
<name>A0AAD4XAQ2_9MAGN</name>
<accession>A0AAD4XAQ2</accession>
<evidence type="ECO:0000313" key="1">
    <source>
        <dbReference type="EMBL" id="KAI3885317.1"/>
    </source>
</evidence>
<proteinExistence type="predicted"/>